<feature type="region of interest" description="Disordered" evidence="1">
    <location>
        <begin position="123"/>
        <end position="156"/>
    </location>
</feature>
<dbReference type="Gene3D" id="1.25.40.10">
    <property type="entry name" value="Tetratricopeptide repeat domain"/>
    <property type="match status" value="1"/>
</dbReference>
<dbReference type="Proteomes" id="UP000626109">
    <property type="component" value="Unassembled WGS sequence"/>
</dbReference>
<evidence type="ECO:0000313" key="3">
    <source>
        <dbReference type="Proteomes" id="UP000626109"/>
    </source>
</evidence>
<feature type="compositionally biased region" description="Basic and acidic residues" evidence="1">
    <location>
        <begin position="136"/>
        <end position="154"/>
    </location>
</feature>
<protein>
    <submittedName>
        <fullName evidence="2">Uncharacterized protein</fullName>
    </submittedName>
</protein>
<feature type="region of interest" description="Disordered" evidence="1">
    <location>
        <begin position="172"/>
        <end position="206"/>
    </location>
</feature>
<dbReference type="InterPro" id="IPR011990">
    <property type="entry name" value="TPR-like_helical_dom_sf"/>
</dbReference>
<organism evidence="2 3">
    <name type="scientific">Polarella glacialis</name>
    <name type="common">Dinoflagellate</name>
    <dbReference type="NCBI Taxonomy" id="89957"/>
    <lineage>
        <taxon>Eukaryota</taxon>
        <taxon>Sar</taxon>
        <taxon>Alveolata</taxon>
        <taxon>Dinophyceae</taxon>
        <taxon>Suessiales</taxon>
        <taxon>Suessiaceae</taxon>
        <taxon>Polarella</taxon>
    </lineage>
</organism>
<feature type="region of interest" description="Disordered" evidence="1">
    <location>
        <begin position="437"/>
        <end position="456"/>
    </location>
</feature>
<accession>A0A813IZD2</accession>
<evidence type="ECO:0000313" key="2">
    <source>
        <dbReference type="EMBL" id="CAE8659455.1"/>
    </source>
</evidence>
<feature type="non-terminal residue" evidence="2">
    <location>
        <position position="1"/>
    </location>
</feature>
<reference evidence="2" key="1">
    <citation type="submission" date="2021-02" db="EMBL/GenBank/DDBJ databases">
        <authorList>
            <person name="Dougan E. K."/>
            <person name="Rhodes N."/>
            <person name="Thang M."/>
            <person name="Chan C."/>
        </authorList>
    </citation>
    <scope>NUCLEOTIDE SEQUENCE</scope>
</reference>
<feature type="compositionally biased region" description="Low complexity" evidence="1">
    <location>
        <begin position="704"/>
        <end position="716"/>
    </location>
</feature>
<dbReference type="EMBL" id="CAJNNW010016602">
    <property type="protein sequence ID" value="CAE8659455.1"/>
    <property type="molecule type" value="Genomic_DNA"/>
</dbReference>
<feature type="region of interest" description="Disordered" evidence="1">
    <location>
        <begin position="696"/>
        <end position="716"/>
    </location>
</feature>
<name>A0A813IZD2_POLGL</name>
<proteinExistence type="predicted"/>
<sequence length="1040" mass="110280">PEALSLLSTVRHRGLRPDAVILGAAATACGRGTQWQASLSLLSEGRASRLVPSAALFGACLSACAAAVAWRAALGLLLEMRGLAVQPGAPGLGAAASACSKASRWDLALGILLPRLLPQPCSAAGHQKQQRSQHQHLQEEHQQQFGKHQQEQEHQVAWQHPEQLEHLKQQLNPAPATPTTHNSLAGPRTSQNIAVPQDSSSTAYQRGQEEDLCLGTQAGAAALWGTALSACARGHRWQERSFMSANEAVSAVPAASPAARTDEAPCDNGDSSAALKRRRVQPGVFLAAAALDAVAPLRERLDKTQLRWNAVTAETAGSELPAVIAELSEVLSAVHEALEARKEERCSRLCGAEEEEPPSRGEAQSAREALRCLAHIARDRLILLLLQGGQPGKAQELLLKSGYLYRLSDKVLTKTTTTTETTTTTTKTTIPTTTQLAPTALGSSTGGHGSGEESLGSSERFVGFVDDALPLPLLRDLQAAFGLESPYWPEHGYWSDDAFFSYEVPLAEASSEANGPGPGPARHPAVEAALHIAEIAASVAPQLAGPGRRPGYAEWWCHSKPNCAGHLLHFDQSSDAQVPSVSTVLYLSPASIGGSTLMTEQTISEEKTMGRRGWLCHPRENRLLLFDGRLLHGVVAGGASGAAQTTAGQTTSQTTSQASQRRVTLMVALCPKRPGLDFRSGTQMPSGESSGLKWARATASTGPSSEAARQSNAASAVAERPDSVEVWAGIDAVARRALASGQRICPPPARCFQGVTPWRKLPDSMTLAYNLSNSNVLYDEKDRTGPDGVPESSALDGGSDFPDQFSAQLGAVPAAAPLGVVVRAAALAACAEVSQWRWALQLRGWVEFVKLSAQLMSGPSSSLLQCQLVRRESKGGPVRRAQLHAAVRNICLGYSVPPDSVAICATLSACAQSHRFELFPALLRRLQRGLCHFALKAPPCGEDESLFEPAARLEEQLTAGSVLQSLLPGALAAPGPAGGRLFQRCVAQPSEQALQAWQGPQPGAPLPEGLPCLGGPLLSRSVLGEWGCQAREWKTRRENK</sequence>
<feature type="compositionally biased region" description="Polar residues" evidence="1">
    <location>
        <begin position="172"/>
        <end position="205"/>
    </location>
</feature>
<gene>
    <name evidence="2" type="ORF">PGLA2088_LOCUS13766</name>
</gene>
<comment type="caution">
    <text evidence="2">The sequence shown here is derived from an EMBL/GenBank/DDBJ whole genome shotgun (WGS) entry which is preliminary data.</text>
</comment>
<evidence type="ECO:0000256" key="1">
    <source>
        <dbReference type="SAM" id="MobiDB-lite"/>
    </source>
</evidence>
<dbReference type="AlphaFoldDB" id="A0A813IZD2"/>